<gene>
    <name evidence="4" type="ORF">HGA13_04175</name>
</gene>
<protein>
    <submittedName>
        <fullName evidence="4">Fumarylacetoacetate hydrolase family protein</fullName>
    </submittedName>
</protein>
<comment type="caution">
    <text evidence="4">The sequence shown here is derived from an EMBL/GenBank/DDBJ whole genome shotgun (WGS) entry which is preliminary data.</text>
</comment>
<dbReference type="Gene3D" id="3.90.850.10">
    <property type="entry name" value="Fumarylacetoacetase-like, C-terminal domain"/>
    <property type="match status" value="1"/>
</dbReference>
<accession>A0A846XAZ7</accession>
<evidence type="ECO:0000259" key="3">
    <source>
        <dbReference type="Pfam" id="PF01557"/>
    </source>
</evidence>
<dbReference type="PANTHER" id="PTHR42796">
    <property type="entry name" value="FUMARYLACETOACETATE HYDROLASE DOMAIN-CONTAINING PROTEIN 2A-RELATED"/>
    <property type="match status" value="1"/>
</dbReference>
<name>A0A846XAZ7_9NOCA</name>
<dbReference type="InterPro" id="IPR036663">
    <property type="entry name" value="Fumarylacetoacetase_C_sf"/>
</dbReference>
<evidence type="ECO:0000256" key="2">
    <source>
        <dbReference type="ARBA" id="ARBA00022723"/>
    </source>
</evidence>
<dbReference type="EMBL" id="JAAXOO010000001">
    <property type="protein sequence ID" value="NKY32269.1"/>
    <property type="molecule type" value="Genomic_DNA"/>
</dbReference>
<dbReference type="PANTHER" id="PTHR42796:SF7">
    <property type="entry name" value="2-DEHYDRO-3-DEOXY-D-ARABINONATE DEHYDRATASE"/>
    <property type="match status" value="1"/>
</dbReference>
<evidence type="ECO:0000256" key="1">
    <source>
        <dbReference type="ARBA" id="ARBA00010211"/>
    </source>
</evidence>
<evidence type="ECO:0000313" key="4">
    <source>
        <dbReference type="EMBL" id="NKY32269.1"/>
    </source>
</evidence>
<dbReference type="InterPro" id="IPR011234">
    <property type="entry name" value="Fumarylacetoacetase-like_C"/>
</dbReference>
<dbReference type="GO" id="GO:0044281">
    <property type="term" value="P:small molecule metabolic process"/>
    <property type="evidence" value="ECO:0007669"/>
    <property type="project" value="UniProtKB-ARBA"/>
</dbReference>
<dbReference type="RefSeq" id="WP_068036364.1">
    <property type="nucleotide sequence ID" value="NZ_JAAXOO010000001.1"/>
</dbReference>
<dbReference type="Proteomes" id="UP000565715">
    <property type="component" value="Unassembled WGS sequence"/>
</dbReference>
<dbReference type="GO" id="GO:0016787">
    <property type="term" value="F:hydrolase activity"/>
    <property type="evidence" value="ECO:0007669"/>
    <property type="project" value="UniProtKB-KW"/>
</dbReference>
<sequence>MTPTWPPAADTLLPADHDRAVLVGRVMGAEGPCVVTVRGGRLIDITARVATVRDLAEYDDPAAFVRDCAGPDLGSLAEIAACTPAESRRPEIPRLLSPIDLQPIKAAGVTFVVSLMERVIEERCRGDATLADRVREQITEHVGTDLAALEPGSAETARLKELLVAEGWWSQYLEVGLGPDAEIFTKSAPLASVGTATDIGVHPRSTWNNPEPEVVLLISSAGRAVGACLGNDVNLRDFEGRSALLLTAAKDNNASAAVGPFIRLFDNTFDLDAVRKLTVTLRVRGTDGFTLRAESSMAEISRDPEDLIRQLMGRHHQYPDGVVLFLGTMFAPVQDRAEPGLGFTHHIDDLVTISAPALGGLTNRVRTSDNCEPWQFGTADLFRSLALRGFL</sequence>
<keyword evidence="4" id="KW-0378">Hydrolase</keyword>
<dbReference type="AlphaFoldDB" id="A0A846XAZ7"/>
<reference evidence="4 5" key="1">
    <citation type="submission" date="2020-04" db="EMBL/GenBank/DDBJ databases">
        <title>MicrobeNet Type strains.</title>
        <authorList>
            <person name="Nicholson A.C."/>
        </authorList>
    </citation>
    <scope>NUCLEOTIDE SEQUENCE [LARGE SCALE GENOMIC DNA]</scope>
    <source>
        <strain evidence="4 5">DSM 45078</strain>
    </source>
</reference>
<dbReference type="Pfam" id="PF01557">
    <property type="entry name" value="FAA_hydrolase"/>
    <property type="match status" value="1"/>
</dbReference>
<proteinExistence type="inferred from homology"/>
<comment type="similarity">
    <text evidence="1">Belongs to the FAH family.</text>
</comment>
<dbReference type="InterPro" id="IPR051121">
    <property type="entry name" value="FAH"/>
</dbReference>
<feature type="domain" description="Fumarylacetoacetase-like C-terminal" evidence="3">
    <location>
        <begin position="191"/>
        <end position="366"/>
    </location>
</feature>
<keyword evidence="2" id="KW-0479">Metal-binding</keyword>
<dbReference type="GO" id="GO:0046872">
    <property type="term" value="F:metal ion binding"/>
    <property type="evidence" value="ECO:0007669"/>
    <property type="project" value="UniProtKB-KW"/>
</dbReference>
<evidence type="ECO:0000313" key="5">
    <source>
        <dbReference type="Proteomes" id="UP000565715"/>
    </source>
</evidence>
<keyword evidence="5" id="KW-1185">Reference proteome</keyword>
<organism evidence="4 5">
    <name type="scientific">Nocardia speluncae</name>
    <dbReference type="NCBI Taxonomy" id="419477"/>
    <lineage>
        <taxon>Bacteria</taxon>
        <taxon>Bacillati</taxon>
        <taxon>Actinomycetota</taxon>
        <taxon>Actinomycetes</taxon>
        <taxon>Mycobacteriales</taxon>
        <taxon>Nocardiaceae</taxon>
        <taxon>Nocardia</taxon>
    </lineage>
</organism>
<dbReference type="SUPFAM" id="SSF56529">
    <property type="entry name" value="FAH"/>
    <property type="match status" value="1"/>
</dbReference>